<dbReference type="FunCoup" id="A0A059D8A8">
    <property type="interactions" value="7"/>
</dbReference>
<dbReference type="InParanoid" id="A0A059D8A8"/>
<feature type="compositionally biased region" description="Basic and acidic residues" evidence="1">
    <location>
        <begin position="1"/>
        <end position="17"/>
    </location>
</feature>
<evidence type="ECO:0000313" key="2">
    <source>
        <dbReference type="EMBL" id="KCW86827.1"/>
    </source>
</evidence>
<protein>
    <submittedName>
        <fullName evidence="2">Uncharacterized protein</fullName>
    </submittedName>
</protein>
<dbReference type="OrthoDB" id="1932997at2759"/>
<dbReference type="Gramene" id="KCW86827">
    <property type="protein sequence ID" value="KCW86827"/>
    <property type="gene ID" value="EUGRSUZ_B03425"/>
</dbReference>
<dbReference type="AlphaFoldDB" id="A0A059D8A8"/>
<name>A0A059D8A8_EUCGR</name>
<feature type="compositionally biased region" description="Low complexity" evidence="1">
    <location>
        <begin position="49"/>
        <end position="63"/>
    </location>
</feature>
<dbReference type="OMA" id="ADQKNPR"/>
<sequence length="167" mass="18124">MADGPLKRQREETEETHVNGLGEDQTKRLKPSPQPQVLSFLDDQLDDGQISSQELSSLISALQDELASDSEPGLPPSSEPELLASPSSSSSSSSSPEEESDGDEDKEKVLRHLLVASDDELGLPSREDGEGPEAGAFGVELLSYDGLWELEDEAANYYTLLQSELFM</sequence>
<dbReference type="PANTHER" id="PTHR34539">
    <property type="entry name" value="T6J4.11 PROTEIN"/>
    <property type="match status" value="1"/>
</dbReference>
<accession>A0A059D8A8</accession>
<feature type="compositionally biased region" description="Low complexity" evidence="1">
    <location>
        <begin position="79"/>
        <end position="95"/>
    </location>
</feature>
<feature type="region of interest" description="Disordered" evidence="1">
    <location>
        <begin position="1"/>
        <end position="108"/>
    </location>
</feature>
<dbReference type="eggNOG" id="ENOG502S21J">
    <property type="taxonomic scope" value="Eukaryota"/>
</dbReference>
<proteinExistence type="predicted"/>
<dbReference type="PANTHER" id="PTHR34539:SF3">
    <property type="entry name" value="NAC DOMAIN-CONTAINING PROTEIN"/>
    <property type="match status" value="1"/>
</dbReference>
<organism evidence="2">
    <name type="scientific">Eucalyptus grandis</name>
    <name type="common">Flooded gum</name>
    <dbReference type="NCBI Taxonomy" id="71139"/>
    <lineage>
        <taxon>Eukaryota</taxon>
        <taxon>Viridiplantae</taxon>
        <taxon>Streptophyta</taxon>
        <taxon>Embryophyta</taxon>
        <taxon>Tracheophyta</taxon>
        <taxon>Spermatophyta</taxon>
        <taxon>Magnoliopsida</taxon>
        <taxon>eudicotyledons</taxon>
        <taxon>Gunneridae</taxon>
        <taxon>Pentapetalae</taxon>
        <taxon>rosids</taxon>
        <taxon>malvids</taxon>
        <taxon>Myrtales</taxon>
        <taxon>Myrtaceae</taxon>
        <taxon>Myrtoideae</taxon>
        <taxon>Eucalypteae</taxon>
        <taxon>Eucalyptus</taxon>
    </lineage>
</organism>
<evidence type="ECO:0000256" key="1">
    <source>
        <dbReference type="SAM" id="MobiDB-lite"/>
    </source>
</evidence>
<dbReference type="EMBL" id="KK198754">
    <property type="protein sequence ID" value="KCW86827.1"/>
    <property type="molecule type" value="Genomic_DNA"/>
</dbReference>
<dbReference type="KEGG" id="egr:104433616"/>
<reference evidence="2" key="1">
    <citation type="submission" date="2013-07" db="EMBL/GenBank/DDBJ databases">
        <title>The genome of Eucalyptus grandis.</title>
        <authorList>
            <person name="Schmutz J."/>
            <person name="Hayes R."/>
            <person name="Myburg A."/>
            <person name="Tuskan G."/>
            <person name="Grattapaglia D."/>
            <person name="Rokhsar D.S."/>
        </authorList>
    </citation>
    <scope>NUCLEOTIDE SEQUENCE</scope>
    <source>
        <tissue evidence="2">Leaf extractions</tissue>
    </source>
</reference>
<gene>
    <name evidence="2" type="ORF">EUGRSUZ_B03425</name>
</gene>